<evidence type="ECO:0000259" key="7">
    <source>
        <dbReference type="Pfam" id="PF00144"/>
    </source>
</evidence>
<evidence type="ECO:0000313" key="9">
    <source>
        <dbReference type="Proteomes" id="UP000274327"/>
    </source>
</evidence>
<dbReference type="InterPro" id="IPR001586">
    <property type="entry name" value="Beta-lactam_class-C_AS"/>
</dbReference>
<keyword evidence="4 5" id="KW-0046">Antibiotic resistance</keyword>
<dbReference type="PANTHER" id="PTHR46825">
    <property type="entry name" value="D-ALANYL-D-ALANINE-CARBOXYPEPTIDASE/ENDOPEPTIDASE AMPH"/>
    <property type="match status" value="1"/>
</dbReference>
<name>A0A3R8QS64_9MICO</name>
<dbReference type="Pfam" id="PF00144">
    <property type="entry name" value="Beta-lactamase"/>
    <property type="match status" value="1"/>
</dbReference>
<dbReference type="AlphaFoldDB" id="A0A3R8QS64"/>
<evidence type="ECO:0000256" key="4">
    <source>
        <dbReference type="ARBA" id="ARBA00023251"/>
    </source>
</evidence>
<evidence type="ECO:0000256" key="1">
    <source>
        <dbReference type="ARBA" id="ARBA00001526"/>
    </source>
</evidence>
<dbReference type="GeneID" id="78122418"/>
<comment type="similarity">
    <text evidence="2 5">Belongs to the class-C beta-lactamase family.</text>
</comment>
<dbReference type="Proteomes" id="UP000274327">
    <property type="component" value="Unassembled WGS sequence"/>
</dbReference>
<evidence type="ECO:0000256" key="3">
    <source>
        <dbReference type="ARBA" id="ARBA00022801"/>
    </source>
</evidence>
<dbReference type="GO" id="GO:0046677">
    <property type="term" value="P:response to antibiotic"/>
    <property type="evidence" value="ECO:0007669"/>
    <property type="project" value="UniProtKB-UniRule"/>
</dbReference>
<dbReference type="GO" id="GO:0030288">
    <property type="term" value="C:outer membrane-bounded periplasmic space"/>
    <property type="evidence" value="ECO:0007669"/>
    <property type="project" value="InterPro"/>
</dbReference>
<dbReference type="SUPFAM" id="SSF56601">
    <property type="entry name" value="beta-lactamase/transpeptidase-like"/>
    <property type="match status" value="1"/>
</dbReference>
<dbReference type="GO" id="GO:0008800">
    <property type="term" value="F:beta-lactamase activity"/>
    <property type="evidence" value="ECO:0007669"/>
    <property type="project" value="UniProtKB-UniRule"/>
</dbReference>
<keyword evidence="9" id="KW-1185">Reference proteome</keyword>
<evidence type="ECO:0000313" key="8">
    <source>
        <dbReference type="EMBL" id="RRR17256.1"/>
    </source>
</evidence>
<gene>
    <name evidence="8" type="ORF">DS079_15475</name>
</gene>
<dbReference type="EMBL" id="QOCI01000015">
    <property type="protein sequence ID" value="RRR17256.1"/>
    <property type="molecule type" value="Genomic_DNA"/>
</dbReference>
<feature type="domain" description="Beta-lactamase-related" evidence="7">
    <location>
        <begin position="94"/>
        <end position="391"/>
    </location>
</feature>
<dbReference type="InterPro" id="IPR001466">
    <property type="entry name" value="Beta-lactam-related"/>
</dbReference>
<protein>
    <recommendedName>
        <fullName evidence="5">Beta-lactamase</fullName>
        <ecNumber evidence="5">3.5.2.6</ecNumber>
    </recommendedName>
</protein>
<keyword evidence="3 5" id="KW-0378">Hydrolase</keyword>
<feature type="region of interest" description="Disordered" evidence="6">
    <location>
        <begin position="1"/>
        <end position="44"/>
    </location>
</feature>
<dbReference type="PROSITE" id="PS00336">
    <property type="entry name" value="BETA_LACTAMASE_C"/>
    <property type="match status" value="1"/>
</dbReference>
<dbReference type="EC" id="3.5.2.6" evidence="5"/>
<dbReference type="PROSITE" id="PS51318">
    <property type="entry name" value="TAT"/>
    <property type="match status" value="1"/>
</dbReference>
<dbReference type="InterPro" id="IPR006311">
    <property type="entry name" value="TAT_signal"/>
</dbReference>
<sequence length="406" mass="41496">MPDLPATPPDDESPDPRIGIPGSPFADRSGQPAQAVPAPRRRRPSRRIVLTAAMPAAAAVVGLTALTAPRPASLGAPAGDEELAAALAPHLGGHRRVAAILVEDGQSRLAGFGTGEGAALESSEFEIGSVSKTFTGALLAVAVERGELATETTVAEVLGAEAEGSAIADVILAELATHSSGLPRLASAAAGGGSILAGMLRKDPYRGRDAQQVIADALDETPSGRGEHAYSNLAVALEGQLLATAANTDYATLLTERILEPLGMTSTYAPITAENLRETARRGHGTSGLRQGMWTMDGSAPAGGIRSTPADMTRYLTAMIDGSAPGAAAATEVLFEESGASSTAMNWFLEDFGSGQPITWHNGMTGGYASFVGWDPSSGRGLALFSDTARSLDELAVGMLTGEVAL</sequence>
<dbReference type="PANTHER" id="PTHR46825:SF7">
    <property type="entry name" value="D-ALANYL-D-ALANINE CARBOXYPEPTIDASE"/>
    <property type="match status" value="1"/>
</dbReference>
<evidence type="ECO:0000256" key="5">
    <source>
        <dbReference type="RuleBase" id="RU361140"/>
    </source>
</evidence>
<dbReference type="GO" id="GO:0017001">
    <property type="term" value="P:antibiotic catabolic process"/>
    <property type="evidence" value="ECO:0007669"/>
    <property type="project" value="InterPro"/>
</dbReference>
<dbReference type="InterPro" id="IPR012338">
    <property type="entry name" value="Beta-lactam/transpept-like"/>
</dbReference>
<proteinExistence type="inferred from homology"/>
<dbReference type="Gene3D" id="3.40.710.10">
    <property type="entry name" value="DD-peptidase/beta-lactamase superfamily"/>
    <property type="match status" value="1"/>
</dbReference>
<comment type="caution">
    <text evidence="8">The sequence shown here is derived from an EMBL/GenBank/DDBJ whole genome shotgun (WGS) entry which is preliminary data.</text>
</comment>
<reference evidence="8 9" key="1">
    <citation type="submission" date="2018-07" db="EMBL/GenBank/DDBJ databases">
        <title>Brachybacteriurn paraconglorneratum KCTC 9916.</title>
        <authorList>
            <person name="Li Y."/>
        </authorList>
    </citation>
    <scope>NUCLEOTIDE SEQUENCE [LARGE SCALE GENOMIC DNA]</scope>
    <source>
        <strain evidence="8 9">KCTC 9916</strain>
    </source>
</reference>
<comment type="catalytic activity">
    <reaction evidence="1 5">
        <text>a beta-lactam + H2O = a substituted beta-amino acid</text>
        <dbReference type="Rhea" id="RHEA:20401"/>
        <dbReference type="ChEBI" id="CHEBI:15377"/>
        <dbReference type="ChEBI" id="CHEBI:35627"/>
        <dbReference type="ChEBI" id="CHEBI:140347"/>
        <dbReference type="EC" id="3.5.2.6"/>
    </reaction>
</comment>
<evidence type="ECO:0000256" key="2">
    <source>
        <dbReference type="ARBA" id="ARBA00007840"/>
    </source>
</evidence>
<evidence type="ECO:0000256" key="6">
    <source>
        <dbReference type="SAM" id="MobiDB-lite"/>
    </source>
</evidence>
<accession>A0A3R8QS64</accession>
<dbReference type="InterPro" id="IPR050491">
    <property type="entry name" value="AmpC-like"/>
</dbReference>
<organism evidence="8 9">
    <name type="scientific">Brachybacterium paraconglomeratum</name>
    <dbReference type="NCBI Taxonomy" id="173362"/>
    <lineage>
        <taxon>Bacteria</taxon>
        <taxon>Bacillati</taxon>
        <taxon>Actinomycetota</taxon>
        <taxon>Actinomycetes</taxon>
        <taxon>Micrococcales</taxon>
        <taxon>Dermabacteraceae</taxon>
        <taxon>Brachybacterium</taxon>
    </lineage>
</organism>
<dbReference type="RefSeq" id="WP_126988687.1">
    <property type="nucleotide sequence ID" value="NZ_ML133862.1"/>
</dbReference>